<name>A0A8C5YPP6_MARMA</name>
<organism evidence="2 3">
    <name type="scientific">Marmota marmota marmota</name>
    <name type="common">Alpine marmot</name>
    <dbReference type="NCBI Taxonomy" id="9994"/>
    <lineage>
        <taxon>Eukaryota</taxon>
        <taxon>Metazoa</taxon>
        <taxon>Chordata</taxon>
        <taxon>Craniata</taxon>
        <taxon>Vertebrata</taxon>
        <taxon>Euteleostomi</taxon>
        <taxon>Mammalia</taxon>
        <taxon>Eutheria</taxon>
        <taxon>Euarchontoglires</taxon>
        <taxon>Glires</taxon>
        <taxon>Rodentia</taxon>
        <taxon>Sciuromorpha</taxon>
        <taxon>Sciuridae</taxon>
        <taxon>Xerinae</taxon>
        <taxon>Marmotini</taxon>
        <taxon>Marmota</taxon>
    </lineage>
</organism>
<dbReference type="AlphaFoldDB" id="A0A8C5YPP6"/>
<protein>
    <submittedName>
        <fullName evidence="2">Uncharacterized protein</fullName>
    </submittedName>
</protein>
<proteinExistence type="predicted"/>
<keyword evidence="3" id="KW-1185">Reference proteome</keyword>
<dbReference type="Proteomes" id="UP000694407">
    <property type="component" value="Unplaced"/>
</dbReference>
<reference evidence="2" key="1">
    <citation type="submission" date="2025-08" db="UniProtKB">
        <authorList>
            <consortium name="Ensembl"/>
        </authorList>
    </citation>
    <scope>IDENTIFICATION</scope>
</reference>
<sequence length="101" mass="11393">MSLVSSDRRTARWRQNTTSVVTVLHDSSTQDGPGTPGRLRTGSPHLEHSESIDVREPLSFRGLPLERSFYAIVRPPFAHIKMFRPHPVPAPGIRRTIILSR</sequence>
<evidence type="ECO:0000256" key="1">
    <source>
        <dbReference type="SAM" id="MobiDB-lite"/>
    </source>
</evidence>
<dbReference type="GeneTree" id="ENSGT00960000193158"/>
<feature type="region of interest" description="Disordered" evidence="1">
    <location>
        <begin position="25"/>
        <end position="50"/>
    </location>
</feature>
<accession>A0A8C5YPP6</accession>
<reference evidence="2" key="2">
    <citation type="submission" date="2025-09" db="UniProtKB">
        <authorList>
            <consortium name="Ensembl"/>
        </authorList>
    </citation>
    <scope>IDENTIFICATION</scope>
</reference>
<dbReference type="Ensembl" id="ENSMMMT00000001804.1">
    <property type="protein sequence ID" value="ENSMMMP00000001618.1"/>
    <property type="gene ID" value="ENSMMMG00000001479.1"/>
</dbReference>
<evidence type="ECO:0000313" key="3">
    <source>
        <dbReference type="Proteomes" id="UP000694407"/>
    </source>
</evidence>
<evidence type="ECO:0000313" key="2">
    <source>
        <dbReference type="Ensembl" id="ENSMMMP00000001618.1"/>
    </source>
</evidence>